<evidence type="ECO:0000259" key="6">
    <source>
        <dbReference type="PROSITE" id="PS51063"/>
    </source>
</evidence>
<dbReference type="EMBL" id="SRHY01000005">
    <property type="protein sequence ID" value="TFJ93593.1"/>
    <property type="molecule type" value="Genomic_DNA"/>
</dbReference>
<keyword evidence="1" id="KW-0805">Transcription regulation</keyword>
<comment type="caution">
    <text evidence="7">The sequence shown here is derived from an EMBL/GenBank/DDBJ whole genome shotgun (WGS) entry which is preliminary data.</text>
</comment>
<protein>
    <submittedName>
        <fullName evidence="7">Crp/Fnr family transcriptional regulator</fullName>
    </submittedName>
</protein>
<evidence type="ECO:0000256" key="3">
    <source>
        <dbReference type="ARBA" id="ARBA00023159"/>
    </source>
</evidence>
<dbReference type="PRINTS" id="PR00034">
    <property type="entry name" value="HTHCRP"/>
</dbReference>
<dbReference type="SUPFAM" id="SSF46785">
    <property type="entry name" value="Winged helix' DNA-binding domain"/>
    <property type="match status" value="1"/>
</dbReference>
<keyword evidence="2" id="KW-0238">DNA-binding</keyword>
<dbReference type="PROSITE" id="PS50042">
    <property type="entry name" value="CNMP_BINDING_3"/>
    <property type="match status" value="1"/>
</dbReference>
<dbReference type="Proteomes" id="UP000298484">
    <property type="component" value="Unassembled WGS sequence"/>
</dbReference>
<dbReference type="Gene3D" id="2.60.120.10">
    <property type="entry name" value="Jelly Rolls"/>
    <property type="match status" value="1"/>
</dbReference>
<keyword evidence="4" id="KW-0804">Transcription</keyword>
<dbReference type="Gene3D" id="1.10.10.10">
    <property type="entry name" value="Winged helix-like DNA-binding domain superfamily/Winged helix DNA-binding domain"/>
    <property type="match status" value="1"/>
</dbReference>
<sequence length="230" mass="26687">MNTDTIQQLLQNIPLFKDLTDYEMEPIIGLAKHRMYRHGTHIFMQGDPLTNVYFIHQGKIKIYKTDFHGREQIVNILQPGDMFPHQGFFRKDNYPAHAEVSEDAVLIYIPIESFEIFLVNHPEICVKLFRVLGDIIVDLQSRLEEKILHNTYEQIIMLLLRLSKGYGKRTRDGMVKLTTQFTNRELANMIGSSRETVSRTLTQLKKYNLVATDKSGTVVLDIDGLEDELF</sequence>
<keyword evidence="3" id="KW-0010">Activator</keyword>
<dbReference type="InterPro" id="IPR000595">
    <property type="entry name" value="cNMP-bd_dom"/>
</dbReference>
<dbReference type="GO" id="GO:0005829">
    <property type="term" value="C:cytosol"/>
    <property type="evidence" value="ECO:0007669"/>
    <property type="project" value="TreeGrafter"/>
</dbReference>
<name>A0A4Y9ACR0_9BACI</name>
<feature type="domain" description="HTH crp-type" evidence="6">
    <location>
        <begin position="149"/>
        <end position="223"/>
    </location>
</feature>
<dbReference type="GO" id="GO:0003677">
    <property type="term" value="F:DNA binding"/>
    <property type="evidence" value="ECO:0007669"/>
    <property type="project" value="UniProtKB-KW"/>
</dbReference>
<evidence type="ECO:0000256" key="1">
    <source>
        <dbReference type="ARBA" id="ARBA00023015"/>
    </source>
</evidence>
<gene>
    <name evidence="7" type="ORF">E4U82_06440</name>
</gene>
<dbReference type="Pfam" id="PF00027">
    <property type="entry name" value="cNMP_binding"/>
    <property type="match status" value="1"/>
</dbReference>
<dbReference type="InterPro" id="IPR036390">
    <property type="entry name" value="WH_DNA-bd_sf"/>
</dbReference>
<evidence type="ECO:0000313" key="8">
    <source>
        <dbReference type="Proteomes" id="UP000298484"/>
    </source>
</evidence>
<evidence type="ECO:0000256" key="2">
    <source>
        <dbReference type="ARBA" id="ARBA00023125"/>
    </source>
</evidence>
<dbReference type="PANTHER" id="PTHR24567">
    <property type="entry name" value="CRP FAMILY TRANSCRIPTIONAL REGULATORY PROTEIN"/>
    <property type="match status" value="1"/>
</dbReference>
<dbReference type="Pfam" id="PF13545">
    <property type="entry name" value="HTH_Crp_2"/>
    <property type="match status" value="1"/>
</dbReference>
<reference evidence="7 8" key="1">
    <citation type="submission" date="2019-03" db="EMBL/GenBank/DDBJ databases">
        <title>Genome sequence of Lentibacillus salicampi ATCC BAA-719.</title>
        <authorList>
            <person name="Maclea K.S."/>
            <person name="Simoes Junior M."/>
        </authorList>
    </citation>
    <scope>NUCLEOTIDE SEQUENCE [LARGE SCALE GENOMIC DNA]</scope>
    <source>
        <strain evidence="7 8">ATCC BAA-719</strain>
    </source>
</reference>
<evidence type="ECO:0000259" key="5">
    <source>
        <dbReference type="PROSITE" id="PS50042"/>
    </source>
</evidence>
<proteinExistence type="predicted"/>
<dbReference type="InterPro" id="IPR014710">
    <property type="entry name" value="RmlC-like_jellyroll"/>
</dbReference>
<keyword evidence="8" id="KW-1185">Reference proteome</keyword>
<dbReference type="SUPFAM" id="SSF51206">
    <property type="entry name" value="cAMP-binding domain-like"/>
    <property type="match status" value="1"/>
</dbReference>
<organism evidence="7 8">
    <name type="scientific">Lentibacillus salicampi</name>
    <dbReference type="NCBI Taxonomy" id="175306"/>
    <lineage>
        <taxon>Bacteria</taxon>
        <taxon>Bacillati</taxon>
        <taxon>Bacillota</taxon>
        <taxon>Bacilli</taxon>
        <taxon>Bacillales</taxon>
        <taxon>Bacillaceae</taxon>
        <taxon>Lentibacillus</taxon>
    </lineage>
</organism>
<accession>A0A4Y9ACR0</accession>
<dbReference type="RefSeq" id="WP_135109285.1">
    <property type="nucleotide sequence ID" value="NZ_SRHY01000005.1"/>
</dbReference>
<dbReference type="SMART" id="SM00100">
    <property type="entry name" value="cNMP"/>
    <property type="match status" value="1"/>
</dbReference>
<evidence type="ECO:0000256" key="4">
    <source>
        <dbReference type="ARBA" id="ARBA00023163"/>
    </source>
</evidence>
<dbReference type="OrthoDB" id="9810708at2"/>
<evidence type="ECO:0000313" key="7">
    <source>
        <dbReference type="EMBL" id="TFJ93593.1"/>
    </source>
</evidence>
<feature type="domain" description="Cyclic nucleotide-binding" evidence="5">
    <location>
        <begin position="15"/>
        <end position="124"/>
    </location>
</feature>
<dbReference type="InterPro" id="IPR050397">
    <property type="entry name" value="Env_Response_Regulators"/>
</dbReference>
<dbReference type="CDD" id="cd00038">
    <property type="entry name" value="CAP_ED"/>
    <property type="match status" value="1"/>
</dbReference>
<dbReference type="InterPro" id="IPR036388">
    <property type="entry name" value="WH-like_DNA-bd_sf"/>
</dbReference>
<dbReference type="PANTHER" id="PTHR24567:SF74">
    <property type="entry name" value="HTH-TYPE TRANSCRIPTIONAL REGULATOR ARCR"/>
    <property type="match status" value="1"/>
</dbReference>
<dbReference type="PROSITE" id="PS51063">
    <property type="entry name" value="HTH_CRP_2"/>
    <property type="match status" value="1"/>
</dbReference>
<dbReference type="SMART" id="SM00419">
    <property type="entry name" value="HTH_CRP"/>
    <property type="match status" value="1"/>
</dbReference>
<dbReference type="InterPro" id="IPR018490">
    <property type="entry name" value="cNMP-bd_dom_sf"/>
</dbReference>
<dbReference type="GO" id="GO:0003700">
    <property type="term" value="F:DNA-binding transcription factor activity"/>
    <property type="evidence" value="ECO:0007669"/>
    <property type="project" value="TreeGrafter"/>
</dbReference>
<dbReference type="InterPro" id="IPR012318">
    <property type="entry name" value="HTH_CRP"/>
</dbReference>
<dbReference type="AlphaFoldDB" id="A0A4Y9ACR0"/>